<dbReference type="Pfam" id="PF00465">
    <property type="entry name" value="Fe-ADH"/>
    <property type="match status" value="1"/>
</dbReference>
<proteinExistence type="inferred from homology"/>
<protein>
    <submittedName>
        <fullName evidence="6">Iron-containing alcohol dehydrogenase</fullName>
    </submittedName>
</protein>
<organism evidence="6 7">
    <name type="scientific">Actinomadura alba</name>
    <dbReference type="NCBI Taxonomy" id="406431"/>
    <lineage>
        <taxon>Bacteria</taxon>
        <taxon>Bacillati</taxon>
        <taxon>Actinomycetota</taxon>
        <taxon>Actinomycetes</taxon>
        <taxon>Streptosporangiales</taxon>
        <taxon>Thermomonosporaceae</taxon>
        <taxon>Actinomadura</taxon>
    </lineage>
</organism>
<dbReference type="Pfam" id="PF25137">
    <property type="entry name" value="ADH_Fe_C"/>
    <property type="match status" value="1"/>
</dbReference>
<keyword evidence="2" id="KW-0560">Oxidoreductase</keyword>
<dbReference type="EMBL" id="JABVEC010000002">
    <property type="protein sequence ID" value="MBC6464860.1"/>
    <property type="molecule type" value="Genomic_DNA"/>
</dbReference>
<comment type="similarity">
    <text evidence="1">Belongs to the iron-containing alcohol dehydrogenase family.</text>
</comment>
<dbReference type="Gene3D" id="1.20.1090.10">
    <property type="entry name" value="Dehydroquinate synthase-like - alpha domain"/>
    <property type="match status" value="1"/>
</dbReference>
<feature type="domain" description="Fe-containing alcohol dehydrogenase-like C-terminal" evidence="5">
    <location>
        <begin position="189"/>
        <end position="383"/>
    </location>
</feature>
<dbReference type="PANTHER" id="PTHR11496">
    <property type="entry name" value="ALCOHOL DEHYDROGENASE"/>
    <property type="match status" value="1"/>
</dbReference>
<accession>A0ABR7LK31</accession>
<dbReference type="Proteomes" id="UP000805614">
    <property type="component" value="Unassembled WGS sequence"/>
</dbReference>
<dbReference type="CDD" id="cd08551">
    <property type="entry name" value="Fe-ADH"/>
    <property type="match status" value="1"/>
</dbReference>
<feature type="domain" description="Alcohol dehydrogenase iron-type/glycerol dehydrogenase GldA" evidence="4">
    <location>
        <begin position="18"/>
        <end position="178"/>
    </location>
</feature>
<evidence type="ECO:0000313" key="7">
    <source>
        <dbReference type="Proteomes" id="UP000805614"/>
    </source>
</evidence>
<dbReference type="InterPro" id="IPR001670">
    <property type="entry name" value="ADH_Fe/GldA"/>
</dbReference>
<evidence type="ECO:0000256" key="2">
    <source>
        <dbReference type="ARBA" id="ARBA00023002"/>
    </source>
</evidence>
<reference evidence="6 7" key="1">
    <citation type="submission" date="2020-06" db="EMBL/GenBank/DDBJ databases">
        <title>Actinomadura xiongansis sp. nov., isolated from soil of Baiyangdian.</title>
        <authorList>
            <person name="Zhang X."/>
        </authorList>
    </citation>
    <scope>NUCLEOTIDE SEQUENCE [LARGE SCALE GENOMIC DNA]</scope>
    <source>
        <strain evidence="6 7">HBUM206468</strain>
    </source>
</reference>
<dbReference type="Gene3D" id="3.40.50.1970">
    <property type="match status" value="1"/>
</dbReference>
<evidence type="ECO:0000259" key="5">
    <source>
        <dbReference type="Pfam" id="PF25137"/>
    </source>
</evidence>
<dbReference type="PROSITE" id="PS00060">
    <property type="entry name" value="ADH_IRON_2"/>
    <property type="match status" value="1"/>
</dbReference>
<evidence type="ECO:0000256" key="1">
    <source>
        <dbReference type="ARBA" id="ARBA00007358"/>
    </source>
</evidence>
<sequence length="384" mass="39200">MSLLHESGLTLTSMPAAHLGVGAVRTLGELTGTRRVIVVTDPGIAATPVLGAVLDALSKAADVAVFSGVHANPTTDDIAAGATVARDSGAESVVALGGGSAMDAAKGIALAAVNPQRGRDLDYRSEFTVPALPVFAVPTTAGTGAETNAFGVITDVETHRKFYVGHATTLPRAAVLDPELTVGLPPAPTAATGMDALTHALESFSSVRANPWSDGIAQQVIRMVSVHLPAAYDDGTSLEARTQMLLAAHMAGVGMAATGLGICHGIAHPLGGRFGIVHGVALTMLLPHVLRFNLGVRLERTAQVAFALGVGDTAKPAEWNADAAIDAVRALGARVGLTGRLADHEVTADDFEVLAKDALDDEVMANTPRFPTADEICGILAAAS</sequence>
<keyword evidence="7" id="KW-1185">Reference proteome</keyword>
<evidence type="ECO:0000256" key="3">
    <source>
        <dbReference type="ARBA" id="ARBA00023027"/>
    </source>
</evidence>
<dbReference type="InterPro" id="IPR018211">
    <property type="entry name" value="ADH_Fe_CS"/>
</dbReference>
<dbReference type="InterPro" id="IPR039697">
    <property type="entry name" value="Alcohol_dehydrogenase_Fe"/>
</dbReference>
<dbReference type="RefSeq" id="WP_187241831.1">
    <property type="nucleotide sequence ID" value="NZ_BAAAOK010000008.1"/>
</dbReference>
<dbReference type="SUPFAM" id="SSF56796">
    <property type="entry name" value="Dehydroquinate synthase-like"/>
    <property type="match status" value="1"/>
</dbReference>
<evidence type="ECO:0000259" key="4">
    <source>
        <dbReference type="Pfam" id="PF00465"/>
    </source>
</evidence>
<name>A0ABR7LK31_9ACTN</name>
<comment type="caution">
    <text evidence="6">The sequence shown here is derived from an EMBL/GenBank/DDBJ whole genome shotgun (WGS) entry which is preliminary data.</text>
</comment>
<dbReference type="PANTHER" id="PTHR11496:SF102">
    <property type="entry name" value="ALCOHOL DEHYDROGENASE 4"/>
    <property type="match status" value="1"/>
</dbReference>
<keyword evidence="3" id="KW-0520">NAD</keyword>
<gene>
    <name evidence="6" type="ORF">HKK74_05015</name>
</gene>
<dbReference type="PROSITE" id="PS00913">
    <property type="entry name" value="ADH_IRON_1"/>
    <property type="match status" value="1"/>
</dbReference>
<dbReference type="InterPro" id="IPR056798">
    <property type="entry name" value="ADH_Fe_C"/>
</dbReference>
<evidence type="ECO:0000313" key="6">
    <source>
        <dbReference type="EMBL" id="MBC6464860.1"/>
    </source>
</evidence>